<dbReference type="AlphaFoldDB" id="A0A7R9C211"/>
<keyword evidence="3" id="KW-1185">Reference proteome</keyword>
<accession>A0A7R9C211</accession>
<feature type="compositionally biased region" description="Polar residues" evidence="1">
    <location>
        <begin position="523"/>
        <end position="536"/>
    </location>
</feature>
<protein>
    <submittedName>
        <fullName evidence="2">Uncharacterized protein</fullName>
    </submittedName>
</protein>
<feature type="region of interest" description="Disordered" evidence="1">
    <location>
        <begin position="168"/>
        <end position="197"/>
    </location>
</feature>
<proteinExistence type="predicted"/>
<reference evidence="2" key="1">
    <citation type="submission" date="2020-11" db="EMBL/GenBank/DDBJ databases">
        <authorList>
            <person name="Tran Van P."/>
        </authorList>
    </citation>
    <scope>NUCLEOTIDE SEQUENCE</scope>
</reference>
<evidence type="ECO:0000256" key="1">
    <source>
        <dbReference type="SAM" id="MobiDB-lite"/>
    </source>
</evidence>
<dbReference type="EMBL" id="OA890433">
    <property type="protein sequence ID" value="CAD7284487.1"/>
    <property type="molecule type" value="Genomic_DNA"/>
</dbReference>
<sequence>MSNIHLCRNVTAAEINNTTYNANTIGALLAAYRSTIMHSPKVQNMESEAVCGLIQRDLQKGDKAYALITPNKLRPNQLDSFIEVLKTLILSCMKKNKWVELCRVLYKEENETGCETVIGQGDDRRPPAVHSVPPDSIPGELQPTNNTAVESLGYTQVPLYVPEVADVTPPLELPQPDGDEHSSQFVEADKNPTDSDALLEDGVEEQPSLLEDGVEEQPSLLEDGVEEQPSLEGSNTRQALLEDGVEDQPSLEGSNTRQHIGIQTKLPIADEGECKGCSAGKELVEFCYTHRLDYCNVNMLKLLLHACFTNSSSEGPNCKKCEKVLELVHNIEEMQLKGIQDDALYEVAKKAKKIIRASMKKSTKATVQKRKYIRKNKCPSKKTPKHDKKTLGPVASMYGRFAEVDDEGVNNEWRTKMSSCIFDVGCTSWLRLEHNKARLSSWIIPMRCVSGAFKSTQLQFPKYTYQGSLWVEDISNEEKVSIAMGEAPNEIIGKGIFYNILARSLFPADSCGAILKYGTYSGTSSAKKNRSTSAGSSDEEDVQNKELQESPFVNFRFDCMFSLSPDGKRSPFVPGLMRSILTDEVRKLKNLRDKKLMEVMKDIKKDASSFSTKPNIGIVTFKKWIKTCYEKQMRTIIGNYMQEMDCVSEEFQSFRPLNKLVGFMALMEEVWNKFPTRKETNPDGKLKDIGLLRLEKTGAQQNHPYAETGGSAGDHPFFFYPVPVSQNGWPLPAYDGSLTGGNMELKSMTASGGSGMMRVKRDKQRIADKEIQGRNNYGA</sequence>
<evidence type="ECO:0000313" key="2">
    <source>
        <dbReference type="EMBL" id="CAD7284487.1"/>
    </source>
</evidence>
<feature type="region of interest" description="Disordered" evidence="1">
    <location>
        <begin position="523"/>
        <end position="543"/>
    </location>
</feature>
<feature type="compositionally biased region" description="Basic and acidic residues" evidence="1">
    <location>
        <begin position="178"/>
        <end position="193"/>
    </location>
</feature>
<feature type="region of interest" description="Disordered" evidence="1">
    <location>
        <begin position="118"/>
        <end position="144"/>
    </location>
</feature>
<feature type="non-terminal residue" evidence="2">
    <location>
        <position position="1"/>
    </location>
</feature>
<dbReference type="Proteomes" id="UP000678499">
    <property type="component" value="Unassembled WGS sequence"/>
</dbReference>
<dbReference type="EMBL" id="CAJPEX010008396">
    <property type="protein sequence ID" value="CAG0924639.1"/>
    <property type="molecule type" value="Genomic_DNA"/>
</dbReference>
<evidence type="ECO:0000313" key="3">
    <source>
        <dbReference type="Proteomes" id="UP000678499"/>
    </source>
</evidence>
<organism evidence="2">
    <name type="scientific">Notodromas monacha</name>
    <dbReference type="NCBI Taxonomy" id="399045"/>
    <lineage>
        <taxon>Eukaryota</taxon>
        <taxon>Metazoa</taxon>
        <taxon>Ecdysozoa</taxon>
        <taxon>Arthropoda</taxon>
        <taxon>Crustacea</taxon>
        <taxon>Oligostraca</taxon>
        <taxon>Ostracoda</taxon>
        <taxon>Podocopa</taxon>
        <taxon>Podocopida</taxon>
        <taxon>Cypridocopina</taxon>
        <taxon>Cypridoidea</taxon>
        <taxon>Cyprididae</taxon>
        <taxon>Notodromas</taxon>
    </lineage>
</organism>
<name>A0A7R9C211_9CRUS</name>
<gene>
    <name evidence="2" type="ORF">NMOB1V02_LOCUS12093</name>
</gene>